<dbReference type="AlphaFoldDB" id="A0A0C9UW30"/>
<evidence type="ECO:0008006" key="3">
    <source>
        <dbReference type="Google" id="ProtNLM"/>
    </source>
</evidence>
<reference evidence="1 2" key="1">
    <citation type="submission" date="2014-06" db="EMBL/GenBank/DDBJ databases">
        <title>Evolutionary Origins and Diversification of the Mycorrhizal Mutualists.</title>
        <authorList>
            <consortium name="DOE Joint Genome Institute"/>
            <consortium name="Mycorrhizal Genomics Consortium"/>
            <person name="Kohler A."/>
            <person name="Kuo A."/>
            <person name="Nagy L.G."/>
            <person name="Floudas D."/>
            <person name="Copeland A."/>
            <person name="Barry K.W."/>
            <person name="Cichocki N."/>
            <person name="Veneault-Fourrey C."/>
            <person name="LaButti K."/>
            <person name="Lindquist E.A."/>
            <person name="Lipzen A."/>
            <person name="Lundell T."/>
            <person name="Morin E."/>
            <person name="Murat C."/>
            <person name="Riley R."/>
            <person name="Ohm R."/>
            <person name="Sun H."/>
            <person name="Tunlid A."/>
            <person name="Henrissat B."/>
            <person name="Grigoriev I.V."/>
            <person name="Hibbett D.S."/>
            <person name="Martin F."/>
        </authorList>
    </citation>
    <scope>NUCLEOTIDE SEQUENCE [LARGE SCALE GENOMIC DNA]</scope>
    <source>
        <strain evidence="1 2">SS14</strain>
    </source>
</reference>
<organism evidence="1 2">
    <name type="scientific">Sphaerobolus stellatus (strain SS14)</name>
    <dbReference type="NCBI Taxonomy" id="990650"/>
    <lineage>
        <taxon>Eukaryota</taxon>
        <taxon>Fungi</taxon>
        <taxon>Dikarya</taxon>
        <taxon>Basidiomycota</taxon>
        <taxon>Agaricomycotina</taxon>
        <taxon>Agaricomycetes</taxon>
        <taxon>Phallomycetidae</taxon>
        <taxon>Geastrales</taxon>
        <taxon>Sphaerobolaceae</taxon>
        <taxon>Sphaerobolus</taxon>
    </lineage>
</organism>
<evidence type="ECO:0000313" key="1">
    <source>
        <dbReference type="EMBL" id="KIJ29531.1"/>
    </source>
</evidence>
<name>A0A0C9UW30_SPHS4</name>
<keyword evidence="2" id="KW-1185">Reference proteome</keyword>
<proteinExistence type="predicted"/>
<dbReference type="EMBL" id="KN837281">
    <property type="protein sequence ID" value="KIJ29531.1"/>
    <property type="molecule type" value="Genomic_DNA"/>
</dbReference>
<dbReference type="Proteomes" id="UP000054279">
    <property type="component" value="Unassembled WGS sequence"/>
</dbReference>
<evidence type="ECO:0000313" key="2">
    <source>
        <dbReference type="Proteomes" id="UP000054279"/>
    </source>
</evidence>
<dbReference type="OrthoDB" id="2422225at2759"/>
<protein>
    <recommendedName>
        <fullName evidence="3">MULE transposase domain-containing protein</fullName>
    </recommendedName>
</protein>
<gene>
    <name evidence="1" type="ORF">M422DRAFT_269066</name>
</gene>
<dbReference type="HOGENOM" id="CLU_007844_1_0_1"/>
<accession>A0A0C9UW30</accession>
<sequence>MLWNYRYIIKAHDTRALYRQFNRIAGVNTKRPQINVGEWLDPLSPQYNATLAEAIFHYSPRAASNERFEVCIATKEMNEAAWKYPYQSQITVDGTLGVCDSKLLLFIVMGVDEKKGVPLAFLMCSAPSKNKQTSSGYDTEILTKLMRKWRSDLKKMHSGKAFEVLVAITDTDLKERGALLAVFPHIWLLICKFHLRQSWRNPRNKAIKGKPPSFVDTKGRMARLESELIQTTEYSTACLLLRKEREILKAMSASSSAASRGLEHLEYLEGYWLNESLWRSWSDSGRRMAAHLLSCAFKGVLPTTNHL</sequence>